<proteinExistence type="predicted"/>
<dbReference type="Proteomes" id="UP000011135">
    <property type="component" value="Unassembled WGS sequence"/>
</dbReference>
<dbReference type="EMBL" id="AMZN01000053">
    <property type="protein sequence ID" value="ELR70453.1"/>
    <property type="molecule type" value="Genomic_DNA"/>
</dbReference>
<organism evidence="1 2">
    <name type="scientific">Fulvivirga imtechensis AK7</name>
    <dbReference type="NCBI Taxonomy" id="1237149"/>
    <lineage>
        <taxon>Bacteria</taxon>
        <taxon>Pseudomonadati</taxon>
        <taxon>Bacteroidota</taxon>
        <taxon>Cytophagia</taxon>
        <taxon>Cytophagales</taxon>
        <taxon>Fulvivirgaceae</taxon>
        <taxon>Fulvivirga</taxon>
    </lineage>
</organism>
<keyword evidence="2" id="KW-1185">Reference proteome</keyword>
<name>L8JQG3_9BACT</name>
<evidence type="ECO:0000313" key="2">
    <source>
        <dbReference type="Proteomes" id="UP000011135"/>
    </source>
</evidence>
<sequence length="39" mass="4676">MNEYKTLGILNYIPIVHIAHRDRRGMDKVYSEFHMAIEN</sequence>
<gene>
    <name evidence="1" type="ORF">C900_03707</name>
</gene>
<evidence type="ECO:0000313" key="1">
    <source>
        <dbReference type="EMBL" id="ELR70453.1"/>
    </source>
</evidence>
<reference evidence="1 2" key="1">
    <citation type="submission" date="2012-12" db="EMBL/GenBank/DDBJ databases">
        <title>Genome assembly of Fulvivirga imtechensis AK7.</title>
        <authorList>
            <person name="Nupur N."/>
            <person name="Khatri I."/>
            <person name="Kumar R."/>
            <person name="Subramanian S."/>
            <person name="Pinnaka A."/>
        </authorList>
    </citation>
    <scope>NUCLEOTIDE SEQUENCE [LARGE SCALE GENOMIC DNA]</scope>
    <source>
        <strain evidence="1 2">AK7</strain>
    </source>
</reference>
<comment type="caution">
    <text evidence="1">The sequence shown here is derived from an EMBL/GenBank/DDBJ whole genome shotgun (WGS) entry which is preliminary data.</text>
</comment>
<dbReference type="AlphaFoldDB" id="L8JQG3"/>
<accession>L8JQG3</accession>
<dbReference type="STRING" id="1237149.C900_03707"/>
<protein>
    <submittedName>
        <fullName evidence="1">Uncharacterized protein</fullName>
    </submittedName>
</protein>